<dbReference type="EMBL" id="LXPE01000008">
    <property type="protein sequence ID" value="OBA27450.1"/>
    <property type="molecule type" value="Genomic_DNA"/>
</dbReference>
<evidence type="ECO:0000256" key="2">
    <source>
        <dbReference type="ARBA" id="ARBA00022448"/>
    </source>
</evidence>
<dbReference type="Gene3D" id="1.20.1250.20">
    <property type="entry name" value="MFS general substrate transporter like domains"/>
    <property type="match status" value="1"/>
</dbReference>
<keyword evidence="5 6" id="KW-0472">Membrane</keyword>
<feature type="transmembrane region" description="Helical" evidence="6">
    <location>
        <begin position="341"/>
        <end position="361"/>
    </location>
</feature>
<evidence type="ECO:0000313" key="8">
    <source>
        <dbReference type="Proteomes" id="UP000092321"/>
    </source>
</evidence>
<reference evidence="8" key="1">
    <citation type="journal article" date="2016" name="Proc. Natl. Acad. Sci. U.S.A.">
        <title>Comparative genomics of biotechnologically important yeasts.</title>
        <authorList>
            <person name="Riley R."/>
            <person name="Haridas S."/>
            <person name="Wolfe K.H."/>
            <person name="Lopes M.R."/>
            <person name="Hittinger C.T."/>
            <person name="Goeker M."/>
            <person name="Salamov A.A."/>
            <person name="Wisecaver J.H."/>
            <person name="Long T.M."/>
            <person name="Calvey C.H."/>
            <person name="Aerts A.L."/>
            <person name="Barry K.W."/>
            <person name="Choi C."/>
            <person name="Clum A."/>
            <person name="Coughlan A.Y."/>
            <person name="Deshpande S."/>
            <person name="Douglass A.P."/>
            <person name="Hanson S.J."/>
            <person name="Klenk H.-P."/>
            <person name="LaButti K.M."/>
            <person name="Lapidus A."/>
            <person name="Lindquist E.A."/>
            <person name="Lipzen A.M."/>
            <person name="Meier-Kolthoff J.P."/>
            <person name="Ohm R.A."/>
            <person name="Otillar R.P."/>
            <person name="Pangilinan J.L."/>
            <person name="Peng Y."/>
            <person name="Rokas A."/>
            <person name="Rosa C.A."/>
            <person name="Scheuner C."/>
            <person name="Sibirny A.A."/>
            <person name="Slot J.C."/>
            <person name="Stielow J.B."/>
            <person name="Sun H."/>
            <person name="Kurtzman C.P."/>
            <person name="Blackwell M."/>
            <person name="Grigoriev I.V."/>
            <person name="Jeffries T.W."/>
        </authorList>
    </citation>
    <scope>NUCLEOTIDE SEQUENCE [LARGE SCALE GENOMIC DNA]</scope>
    <source>
        <strain evidence="8">NRRL Y-1626</strain>
    </source>
</reference>
<sequence length="541" mass="60943">MSSSSVSSDSVEIEIKNDIDLENKIVSPTHSKKELTIKSSKDADITLNFMLKNDVNVREITPEEDTKLTRKLYIYVALITWINLVFFMDKITMAYAGTFGFFEAIGVDSGVDRYDTMNTLYYLGYILGQVNLLWAQKVGIRRTMIILAFFWNLLMFLTCTLHSYQGAYALRFFLGFVESIAMTLENITLQQLFPPIQKARIGQIFILAALACQIPISFIAYGLLVGPTTAIPVWKIFVIIIGCLTTVTLMLIIWLYPSNPTDLRFLTVEEKVWTIRKVQRSTGASLGSKVFKKYQAVEAIKDPVTWYYVGAMFSLMLCNNITYIENIIFVDIGLTSTLNSFIVTAVGGAFTVVCGIITFFLMKFYPRVWNNTFTAIFWALFSLVPSILMLALPWDINKEVFLALILASTVFGCSWINIVSANQSTCAGYTKMLVRTGLSMAAYSVANIIASRIYYDAGAPRYYVAWGIQTGGFLFTAIFMALAYYVLKRRNKERLAAIALEDDGNEEQLGLVETDGGEKQEVNLANLDLTDLENKRFIYPI</sequence>
<dbReference type="AlphaFoldDB" id="A0A1B7TFG0"/>
<evidence type="ECO:0008006" key="9">
    <source>
        <dbReference type="Google" id="ProtNLM"/>
    </source>
</evidence>
<keyword evidence="4 6" id="KW-1133">Transmembrane helix</keyword>
<evidence type="ECO:0000256" key="1">
    <source>
        <dbReference type="ARBA" id="ARBA00004141"/>
    </source>
</evidence>
<feature type="transmembrane region" description="Helical" evidence="6">
    <location>
        <begin position="400"/>
        <end position="420"/>
    </location>
</feature>
<proteinExistence type="predicted"/>
<evidence type="ECO:0000256" key="3">
    <source>
        <dbReference type="ARBA" id="ARBA00022692"/>
    </source>
</evidence>
<keyword evidence="8" id="KW-1185">Reference proteome</keyword>
<dbReference type="Pfam" id="PF07690">
    <property type="entry name" value="MFS_1"/>
    <property type="match status" value="1"/>
</dbReference>
<dbReference type="InterPro" id="IPR036259">
    <property type="entry name" value="MFS_trans_sf"/>
</dbReference>
<keyword evidence="3 6" id="KW-0812">Transmembrane</keyword>
<dbReference type="InterPro" id="IPR011701">
    <property type="entry name" value="MFS"/>
</dbReference>
<comment type="subcellular location">
    <subcellularLocation>
        <location evidence="1">Membrane</location>
        <topology evidence="1">Multi-pass membrane protein</topology>
    </subcellularLocation>
</comment>
<feature type="transmembrane region" description="Helical" evidence="6">
    <location>
        <begin position="146"/>
        <end position="164"/>
    </location>
</feature>
<dbReference type="GO" id="GO:0033229">
    <property type="term" value="F:cysteine transmembrane transporter activity"/>
    <property type="evidence" value="ECO:0007669"/>
    <property type="project" value="TreeGrafter"/>
</dbReference>
<protein>
    <recommendedName>
        <fullName evidence="9">MFS general substrate transporter</fullName>
    </recommendedName>
</protein>
<dbReference type="PANTHER" id="PTHR43791">
    <property type="entry name" value="PERMEASE-RELATED"/>
    <property type="match status" value="1"/>
</dbReference>
<feature type="transmembrane region" description="Helical" evidence="6">
    <location>
        <begin position="72"/>
        <end position="96"/>
    </location>
</feature>
<name>A0A1B7TFG0_9ASCO</name>
<feature type="transmembrane region" description="Helical" evidence="6">
    <location>
        <begin position="373"/>
        <end position="394"/>
    </location>
</feature>
<feature type="transmembrane region" description="Helical" evidence="6">
    <location>
        <begin position="236"/>
        <end position="256"/>
    </location>
</feature>
<feature type="transmembrane region" description="Helical" evidence="6">
    <location>
        <begin position="116"/>
        <end position="134"/>
    </location>
</feature>
<keyword evidence="2" id="KW-0813">Transport</keyword>
<evidence type="ECO:0000256" key="6">
    <source>
        <dbReference type="SAM" id="Phobius"/>
    </source>
</evidence>
<dbReference type="GO" id="GO:0016020">
    <property type="term" value="C:membrane"/>
    <property type="evidence" value="ECO:0007669"/>
    <property type="project" value="UniProtKB-SubCell"/>
</dbReference>
<dbReference type="Proteomes" id="UP000092321">
    <property type="component" value="Unassembled WGS sequence"/>
</dbReference>
<comment type="caution">
    <text evidence="7">The sequence shown here is derived from an EMBL/GenBank/DDBJ whole genome shotgun (WGS) entry which is preliminary data.</text>
</comment>
<dbReference type="SUPFAM" id="SSF103473">
    <property type="entry name" value="MFS general substrate transporter"/>
    <property type="match status" value="1"/>
</dbReference>
<dbReference type="OrthoDB" id="3639251at2759"/>
<dbReference type="PANTHER" id="PTHR43791:SF63">
    <property type="entry name" value="HIGH AFFINITY CYSTEINE TRANSPORTER"/>
    <property type="match status" value="1"/>
</dbReference>
<evidence type="ECO:0000256" key="4">
    <source>
        <dbReference type="ARBA" id="ARBA00022989"/>
    </source>
</evidence>
<organism evidence="7 8">
    <name type="scientific">Hanseniaspora valbyensis NRRL Y-1626</name>
    <dbReference type="NCBI Taxonomy" id="766949"/>
    <lineage>
        <taxon>Eukaryota</taxon>
        <taxon>Fungi</taxon>
        <taxon>Dikarya</taxon>
        <taxon>Ascomycota</taxon>
        <taxon>Saccharomycotina</taxon>
        <taxon>Saccharomycetes</taxon>
        <taxon>Saccharomycodales</taxon>
        <taxon>Saccharomycodaceae</taxon>
        <taxon>Hanseniaspora</taxon>
    </lineage>
</organism>
<feature type="transmembrane region" description="Helical" evidence="6">
    <location>
        <begin position="201"/>
        <end position="224"/>
    </location>
</feature>
<feature type="transmembrane region" description="Helical" evidence="6">
    <location>
        <begin position="466"/>
        <end position="487"/>
    </location>
</feature>
<gene>
    <name evidence="7" type="ORF">HANVADRAFT_52204</name>
</gene>
<evidence type="ECO:0000313" key="7">
    <source>
        <dbReference type="EMBL" id="OBA27450.1"/>
    </source>
</evidence>
<evidence type="ECO:0000256" key="5">
    <source>
        <dbReference type="ARBA" id="ARBA00023136"/>
    </source>
</evidence>
<accession>A0A1B7TFG0</accession>
<feature type="transmembrane region" description="Helical" evidence="6">
    <location>
        <begin position="432"/>
        <end position="454"/>
    </location>
</feature>